<sequence>MVGVCSYSALEEFASDFLSGYLEDYVLCSLNLLIEGKTSDECLLELAVCSYKARRVPLSVLCTYVLSVYEPNEHPSTMQRLYQWTPNECIPEFFCDPQIFYFVHSSMTDLALPSWAGSPGCRKSPTKPRL</sequence>
<reference evidence="2" key="1">
    <citation type="journal article" date="2023" name="G3 (Bethesda)">
        <title>Genome assembly and association tests identify interacting loci associated with vigor, precocity, and sex in interspecific pistachio rootstocks.</title>
        <authorList>
            <person name="Palmer W."/>
            <person name="Jacygrad E."/>
            <person name="Sagayaradj S."/>
            <person name="Cavanaugh K."/>
            <person name="Han R."/>
            <person name="Bertier L."/>
            <person name="Beede B."/>
            <person name="Kafkas S."/>
            <person name="Golino D."/>
            <person name="Preece J."/>
            <person name="Michelmore R."/>
        </authorList>
    </citation>
    <scope>NUCLEOTIDE SEQUENCE [LARGE SCALE GENOMIC DNA]</scope>
</reference>
<organism evidence="1 2">
    <name type="scientific">Pistacia integerrima</name>
    <dbReference type="NCBI Taxonomy" id="434235"/>
    <lineage>
        <taxon>Eukaryota</taxon>
        <taxon>Viridiplantae</taxon>
        <taxon>Streptophyta</taxon>
        <taxon>Embryophyta</taxon>
        <taxon>Tracheophyta</taxon>
        <taxon>Spermatophyta</taxon>
        <taxon>Magnoliopsida</taxon>
        <taxon>eudicotyledons</taxon>
        <taxon>Gunneridae</taxon>
        <taxon>Pentapetalae</taxon>
        <taxon>rosids</taxon>
        <taxon>malvids</taxon>
        <taxon>Sapindales</taxon>
        <taxon>Anacardiaceae</taxon>
        <taxon>Pistacia</taxon>
    </lineage>
</organism>
<name>A0ACC0YCJ9_9ROSI</name>
<evidence type="ECO:0000313" key="2">
    <source>
        <dbReference type="Proteomes" id="UP001163603"/>
    </source>
</evidence>
<dbReference type="Proteomes" id="UP001163603">
    <property type="component" value="Chromosome 7"/>
</dbReference>
<gene>
    <name evidence="1" type="ORF">Pint_24248</name>
</gene>
<keyword evidence="2" id="KW-1185">Reference proteome</keyword>
<evidence type="ECO:0000313" key="1">
    <source>
        <dbReference type="EMBL" id="KAJ0034875.1"/>
    </source>
</evidence>
<protein>
    <submittedName>
        <fullName evidence="1">Uncharacterized protein</fullName>
    </submittedName>
</protein>
<proteinExistence type="predicted"/>
<comment type="caution">
    <text evidence="1">The sequence shown here is derived from an EMBL/GenBank/DDBJ whole genome shotgun (WGS) entry which is preliminary data.</text>
</comment>
<accession>A0ACC0YCJ9</accession>
<dbReference type="EMBL" id="CM047742">
    <property type="protein sequence ID" value="KAJ0034875.1"/>
    <property type="molecule type" value="Genomic_DNA"/>
</dbReference>